<proteinExistence type="predicted"/>
<evidence type="ECO:0000313" key="2">
    <source>
        <dbReference type="Proteomes" id="UP000887566"/>
    </source>
</evidence>
<evidence type="ECO:0000313" key="3">
    <source>
        <dbReference type="WBParaSite" id="PSAMB.scaffold18653size905.g37639.t1"/>
    </source>
</evidence>
<dbReference type="WBParaSite" id="PSAMB.scaffold18653size905.g37639.t1">
    <property type="protein sequence ID" value="PSAMB.scaffold18653size905.g37639.t1"/>
    <property type="gene ID" value="PSAMB.scaffold18653size905.g37639"/>
</dbReference>
<dbReference type="AlphaFoldDB" id="A0A914VET2"/>
<name>A0A914VET2_9BILA</name>
<organism evidence="2 3">
    <name type="scientific">Plectus sambesii</name>
    <dbReference type="NCBI Taxonomy" id="2011161"/>
    <lineage>
        <taxon>Eukaryota</taxon>
        <taxon>Metazoa</taxon>
        <taxon>Ecdysozoa</taxon>
        <taxon>Nematoda</taxon>
        <taxon>Chromadorea</taxon>
        <taxon>Plectida</taxon>
        <taxon>Plectina</taxon>
        <taxon>Plectoidea</taxon>
        <taxon>Plectidae</taxon>
        <taxon>Plectus</taxon>
    </lineage>
</organism>
<reference evidence="3" key="1">
    <citation type="submission" date="2022-11" db="UniProtKB">
        <authorList>
            <consortium name="WormBaseParasite"/>
        </authorList>
    </citation>
    <scope>IDENTIFICATION</scope>
</reference>
<protein>
    <submittedName>
        <fullName evidence="3">Uncharacterized protein</fullName>
    </submittedName>
</protein>
<keyword evidence="2" id="KW-1185">Reference proteome</keyword>
<dbReference type="Proteomes" id="UP000887566">
    <property type="component" value="Unplaced"/>
</dbReference>
<feature type="signal peptide" evidence="1">
    <location>
        <begin position="1"/>
        <end position="17"/>
    </location>
</feature>
<accession>A0A914VET2</accession>
<feature type="chain" id="PRO_5036789118" evidence="1">
    <location>
        <begin position="18"/>
        <end position="48"/>
    </location>
</feature>
<evidence type="ECO:0000256" key="1">
    <source>
        <dbReference type="SAM" id="SignalP"/>
    </source>
</evidence>
<keyword evidence="1" id="KW-0732">Signal</keyword>
<sequence>MHVVQVILLATFGGSLAQVMTNQSCVSQPCTLGTSFVDIALVIDTSTS</sequence>